<dbReference type="InterPro" id="IPR036614">
    <property type="entry name" value="RusA-like_sf"/>
</dbReference>
<name>A0AAW6T3F8_9BACI</name>
<dbReference type="SUPFAM" id="SSF103084">
    <property type="entry name" value="Holliday junction resolvase RusA"/>
    <property type="match status" value="1"/>
</dbReference>
<dbReference type="Proteomes" id="UP001159179">
    <property type="component" value="Unassembled WGS sequence"/>
</dbReference>
<sequence>MEYIRHIPVEAWNLVEQDSQLEESLKNLELSKISLIKSLRQFRNWEDLSKETPKINNKSNIEVQDNEDYVKIIIPGILPYVQLNHKLKDKNYYRQLNMFYVGEITRKITEQDISKEFKQAFVLIKQFFPDLKIRDFDNQFKSFIFNALRYSRLIPDDSWENLTYMECGELDRITPRTEITITNLHKLGDFFSIFD</sequence>
<dbReference type="EMBL" id="JAROYP010000014">
    <property type="protein sequence ID" value="MDH5163396.1"/>
    <property type="molecule type" value="Genomic_DNA"/>
</dbReference>
<dbReference type="GO" id="GO:0000287">
    <property type="term" value="F:magnesium ion binding"/>
    <property type="evidence" value="ECO:0007669"/>
    <property type="project" value="InterPro"/>
</dbReference>
<evidence type="ECO:0000313" key="1">
    <source>
        <dbReference type="EMBL" id="MDH5163396.1"/>
    </source>
</evidence>
<proteinExistence type="predicted"/>
<gene>
    <name evidence="1" type="ORF">P5X88_20900</name>
</gene>
<dbReference type="RefSeq" id="WP_280618097.1">
    <property type="nucleotide sequence ID" value="NZ_JAROYP010000014.1"/>
</dbReference>
<dbReference type="AlphaFoldDB" id="A0AAW6T3F8"/>
<accession>A0AAW6T3F8</accession>
<dbReference type="GO" id="GO:0006310">
    <property type="term" value="P:DNA recombination"/>
    <property type="evidence" value="ECO:0007669"/>
    <property type="project" value="InterPro"/>
</dbReference>
<organism evidence="1 2">
    <name type="scientific">Heyndrickxia oleronia</name>
    <dbReference type="NCBI Taxonomy" id="38875"/>
    <lineage>
        <taxon>Bacteria</taxon>
        <taxon>Bacillati</taxon>
        <taxon>Bacillota</taxon>
        <taxon>Bacilli</taxon>
        <taxon>Bacillales</taxon>
        <taxon>Bacillaceae</taxon>
        <taxon>Heyndrickxia</taxon>
    </lineage>
</organism>
<comment type="caution">
    <text evidence="1">The sequence shown here is derived from an EMBL/GenBank/DDBJ whole genome shotgun (WGS) entry which is preliminary data.</text>
</comment>
<dbReference type="GO" id="GO:0006281">
    <property type="term" value="P:DNA repair"/>
    <property type="evidence" value="ECO:0007669"/>
    <property type="project" value="InterPro"/>
</dbReference>
<reference evidence="1" key="1">
    <citation type="submission" date="2023-03" db="EMBL/GenBank/DDBJ databases">
        <title>Bacterial isolates from washroom surfaces on a university campus.</title>
        <authorList>
            <person name="Holman D.B."/>
            <person name="Gzyl K.E."/>
            <person name="Taheri A.E."/>
        </authorList>
    </citation>
    <scope>NUCLEOTIDE SEQUENCE</scope>
    <source>
        <strain evidence="1">RD03</strain>
    </source>
</reference>
<protein>
    <submittedName>
        <fullName evidence="1">Uncharacterized protein</fullName>
    </submittedName>
</protein>
<evidence type="ECO:0000313" key="2">
    <source>
        <dbReference type="Proteomes" id="UP001159179"/>
    </source>
</evidence>